<dbReference type="PANTHER" id="PTHR34294:SF1">
    <property type="entry name" value="TRANSCRIPTIONAL REGULATOR LSRR"/>
    <property type="match status" value="1"/>
</dbReference>
<dbReference type="RefSeq" id="WP_243365698.1">
    <property type="nucleotide sequence ID" value="NZ_CP094348.1"/>
</dbReference>
<name>A0ABY3ZTU8_9STAP</name>
<dbReference type="PANTHER" id="PTHR34294">
    <property type="entry name" value="TRANSCRIPTIONAL REGULATOR-RELATED"/>
    <property type="match status" value="1"/>
</dbReference>
<evidence type="ECO:0000259" key="6">
    <source>
        <dbReference type="Pfam" id="PF04545"/>
    </source>
</evidence>
<dbReference type="EMBL" id="CP094348">
    <property type="protein sequence ID" value="UOB20329.1"/>
    <property type="molecule type" value="Genomic_DNA"/>
</dbReference>
<dbReference type="Proteomes" id="UP000830343">
    <property type="component" value="Chromosome"/>
</dbReference>
<gene>
    <name evidence="7" type="ORF">MRZ06_10130</name>
</gene>
<organism evidence="7 8">
    <name type="scientific">Macrococcus armenti</name>
    <dbReference type="NCBI Taxonomy" id="2875764"/>
    <lineage>
        <taxon>Bacteria</taxon>
        <taxon>Bacillati</taxon>
        <taxon>Bacillota</taxon>
        <taxon>Bacilli</taxon>
        <taxon>Bacillales</taxon>
        <taxon>Staphylococcaceae</taxon>
        <taxon>Macrococcus</taxon>
    </lineage>
</organism>
<evidence type="ECO:0000313" key="8">
    <source>
        <dbReference type="Proteomes" id="UP000830343"/>
    </source>
</evidence>
<evidence type="ECO:0000256" key="4">
    <source>
        <dbReference type="ARBA" id="ARBA00023163"/>
    </source>
</evidence>
<comment type="similarity">
    <text evidence="1">Belongs to the SorC transcriptional regulatory family.</text>
</comment>
<dbReference type="InterPro" id="IPR051054">
    <property type="entry name" value="SorC_transcr_regulators"/>
</dbReference>
<keyword evidence="2" id="KW-0805">Transcription regulation</keyword>
<reference evidence="7" key="1">
    <citation type="submission" date="2022-03" db="EMBL/GenBank/DDBJ databases">
        <authorList>
            <person name="Vrbovska V."/>
            <person name="Kovarovic V."/>
            <person name="Botka T."/>
            <person name="Pantucek R."/>
        </authorList>
    </citation>
    <scope>NUCLEOTIDE SEQUENCE</scope>
    <source>
        <strain evidence="7">CCM 2609</strain>
    </source>
</reference>
<dbReference type="InterPro" id="IPR007630">
    <property type="entry name" value="RNA_pol_sigma70_r4"/>
</dbReference>
<dbReference type="SUPFAM" id="SSF88659">
    <property type="entry name" value="Sigma3 and sigma4 domains of RNA polymerase sigma factors"/>
    <property type="match status" value="1"/>
</dbReference>
<evidence type="ECO:0000313" key="7">
    <source>
        <dbReference type="EMBL" id="UOB20329.1"/>
    </source>
</evidence>
<evidence type="ECO:0000256" key="1">
    <source>
        <dbReference type="ARBA" id="ARBA00010466"/>
    </source>
</evidence>
<keyword evidence="3" id="KW-0238">DNA-binding</keyword>
<sequence>MEDKVEDKTKQCIKIAKMYYEEDLGQKEIADELNISRPTVSRQLQYAREMGIVEVTIHDPYDKSEELVRLIKEKYGLKDVLIKEVTSDRYETVIKAISESAAEYLARTVKNNDVVGVSWGQTMYHVAEQMPQTNLHGVETIQLKGGISYSNVATNSHETLSLFAQSFNSIPRDLPVPVIFDNKEVKKLVSADRHIKGILNMAPKCNVAIYTTGTVRDEALLFKLGFFNKDEMKRLKMNAVGDICSRFYNEKGKTADAFVDDRTMGVTLSTLRKIPTSILVAGGQHKVEAIRGALNGNIPNVLITDSITAKQLI</sequence>
<feature type="domain" description="RNA polymerase sigma-70 region 4" evidence="6">
    <location>
        <begin position="17"/>
        <end position="48"/>
    </location>
</feature>
<dbReference type="InterPro" id="IPR037171">
    <property type="entry name" value="NagB/RpiA_transferase-like"/>
</dbReference>
<protein>
    <submittedName>
        <fullName evidence="7">Sugar-binding transcriptional regulator</fullName>
    </submittedName>
</protein>
<reference evidence="7" key="2">
    <citation type="submission" date="2022-04" db="EMBL/GenBank/DDBJ databases">
        <title>Antimicrobial genetic elements in methicillin-resistant Macrococcus armenti.</title>
        <authorList>
            <person name="Keller J.E."/>
            <person name="Schwendener S."/>
            <person name="Pantucek R."/>
            <person name="Perreten V."/>
        </authorList>
    </citation>
    <scope>NUCLEOTIDE SEQUENCE</scope>
    <source>
        <strain evidence="7">CCM 2609</strain>
    </source>
</reference>
<dbReference type="Gene3D" id="3.40.50.1360">
    <property type="match status" value="1"/>
</dbReference>
<evidence type="ECO:0000256" key="2">
    <source>
        <dbReference type="ARBA" id="ARBA00023015"/>
    </source>
</evidence>
<keyword evidence="8" id="KW-1185">Reference proteome</keyword>
<dbReference type="SUPFAM" id="SSF100950">
    <property type="entry name" value="NagB/RpiA/CoA transferase-like"/>
    <property type="match status" value="1"/>
</dbReference>
<evidence type="ECO:0000256" key="3">
    <source>
        <dbReference type="ARBA" id="ARBA00023125"/>
    </source>
</evidence>
<accession>A0ABY3ZTU8</accession>
<dbReference type="Pfam" id="PF04198">
    <property type="entry name" value="Sugar-bind"/>
    <property type="match status" value="1"/>
</dbReference>
<dbReference type="Pfam" id="PF04545">
    <property type="entry name" value="Sigma70_r4"/>
    <property type="match status" value="1"/>
</dbReference>
<proteinExistence type="inferred from homology"/>
<keyword evidence="4" id="KW-0804">Transcription</keyword>
<dbReference type="Gene3D" id="1.10.10.60">
    <property type="entry name" value="Homeodomain-like"/>
    <property type="match status" value="1"/>
</dbReference>
<feature type="domain" description="Sugar-binding" evidence="5">
    <location>
        <begin position="63"/>
        <end position="313"/>
    </location>
</feature>
<evidence type="ECO:0000259" key="5">
    <source>
        <dbReference type="Pfam" id="PF04198"/>
    </source>
</evidence>
<dbReference type="InterPro" id="IPR007324">
    <property type="entry name" value="Sugar-bd_dom_put"/>
</dbReference>
<dbReference type="InterPro" id="IPR013324">
    <property type="entry name" value="RNA_pol_sigma_r3/r4-like"/>
</dbReference>